<feature type="signal peptide" evidence="18">
    <location>
        <begin position="1"/>
        <end position="28"/>
    </location>
</feature>
<dbReference type="PANTHER" id="PTHR31388">
    <property type="entry name" value="PEROXIDASE 72-RELATED"/>
    <property type="match status" value="1"/>
</dbReference>
<feature type="binding site" evidence="15">
    <location>
        <position position="74"/>
    </location>
    <ligand>
        <name>Ca(2+)</name>
        <dbReference type="ChEBI" id="CHEBI:29108"/>
        <label>1</label>
    </ligand>
</feature>
<keyword evidence="18" id="KW-0376">Hydrogen peroxide</keyword>
<dbReference type="InterPro" id="IPR033905">
    <property type="entry name" value="Secretory_peroxidase"/>
</dbReference>
<dbReference type="FunFam" id="1.10.520.10:FF:000009">
    <property type="entry name" value="Peroxidase"/>
    <property type="match status" value="1"/>
</dbReference>
<dbReference type="Proteomes" id="UP001497480">
    <property type="component" value="Unassembled WGS sequence"/>
</dbReference>
<feature type="chain" id="PRO_5043109991" description="Peroxidase" evidence="18">
    <location>
        <begin position="29"/>
        <end position="328"/>
    </location>
</feature>
<evidence type="ECO:0000256" key="14">
    <source>
        <dbReference type="PIRSR" id="PIRSR600823-2"/>
    </source>
</evidence>
<dbReference type="Gene3D" id="1.10.520.10">
    <property type="match status" value="1"/>
</dbReference>
<dbReference type="InterPro" id="IPR010255">
    <property type="entry name" value="Haem_peroxidase_sf"/>
</dbReference>
<dbReference type="PROSITE" id="PS50873">
    <property type="entry name" value="PEROXIDASE_4"/>
    <property type="match status" value="1"/>
</dbReference>
<dbReference type="GO" id="GO:0042744">
    <property type="term" value="P:hydrogen peroxide catabolic process"/>
    <property type="evidence" value="ECO:0007669"/>
    <property type="project" value="UniProtKB-KW"/>
</dbReference>
<evidence type="ECO:0000256" key="18">
    <source>
        <dbReference type="RuleBase" id="RU362060"/>
    </source>
</evidence>
<keyword evidence="9 18" id="KW-0560">Oxidoreductase</keyword>
<keyword evidence="18" id="KW-0732">Signal</keyword>
<dbReference type="PROSITE" id="PS00436">
    <property type="entry name" value="PEROXIDASE_2"/>
    <property type="match status" value="1"/>
</dbReference>
<dbReference type="EC" id="1.11.1.7" evidence="4 18"/>
<sequence>MAASHFQYFLFLVLVTLATLIVIPTTHAKLSPNYYNKVCPKALTIIRSVVKKAIIRENRIGASLLRLHFHDCFVNGCDASILLDDTPSFLGEKTAFPNNNSLRGFDVVDEIKAAVDKACKRPVVSCADVLAVAARDSVTILGGQQYWYQVLLGRRDARNASWDAANNNLPPPFFNFTQLVALFQAHGLNLKDLVVLSGGHTIGATHCGVFRDRIYNDTNIDPIFAANLRNICPKVGGDTNLAPLDSTPNRFDTVFYTSLMSKKGLFHSDQELFKGNGSASDKLVQLYSRNPYAFAAAFGPSMIKMGNINPLTGINGEIRSSCRKVNNF</sequence>
<feature type="binding site" evidence="15">
    <location>
        <position position="76"/>
    </location>
    <ligand>
        <name>Ca(2+)</name>
        <dbReference type="ChEBI" id="CHEBI:29108"/>
        <label>1</label>
    </ligand>
</feature>
<proteinExistence type="inferred from homology"/>
<dbReference type="CDD" id="cd00693">
    <property type="entry name" value="secretory_peroxidase"/>
    <property type="match status" value="1"/>
</dbReference>
<keyword evidence="6 18" id="KW-0349">Heme</keyword>
<feature type="binding site" evidence="15">
    <location>
        <position position="252"/>
    </location>
    <ligand>
        <name>Ca(2+)</name>
        <dbReference type="ChEBI" id="CHEBI:29108"/>
        <label>2</label>
    </ligand>
</feature>
<feature type="binding site" evidence="15">
    <location>
        <position position="92"/>
    </location>
    <ligand>
        <name>Ca(2+)</name>
        <dbReference type="ChEBI" id="CHEBI:29108"/>
        <label>1</label>
    </ligand>
</feature>
<feature type="binding site" evidence="15">
    <location>
        <position position="80"/>
    </location>
    <ligand>
        <name>Ca(2+)</name>
        <dbReference type="ChEBI" id="CHEBI:29108"/>
        <label>1</label>
    </ligand>
</feature>
<dbReference type="GO" id="GO:0140825">
    <property type="term" value="F:lactoperoxidase activity"/>
    <property type="evidence" value="ECO:0007669"/>
    <property type="project" value="UniProtKB-EC"/>
</dbReference>
<evidence type="ECO:0000256" key="2">
    <source>
        <dbReference type="ARBA" id="ARBA00002322"/>
    </source>
</evidence>
<evidence type="ECO:0000256" key="17">
    <source>
        <dbReference type="PIRSR" id="PIRSR600823-5"/>
    </source>
</evidence>
<evidence type="ECO:0000256" key="11">
    <source>
        <dbReference type="ARBA" id="ARBA00023157"/>
    </source>
</evidence>
<dbReference type="SUPFAM" id="SSF48113">
    <property type="entry name" value="Heme-dependent peroxidases"/>
    <property type="match status" value="1"/>
</dbReference>
<keyword evidence="11 17" id="KW-1015">Disulfide bond</keyword>
<feature type="disulfide bond" evidence="17">
    <location>
        <begin position="39"/>
        <end position="119"/>
    </location>
</feature>
<feature type="binding site" evidence="15">
    <location>
        <position position="71"/>
    </location>
    <ligand>
        <name>Ca(2+)</name>
        <dbReference type="ChEBI" id="CHEBI:29108"/>
        <label>1</label>
    </ligand>
</feature>
<comment type="function">
    <text evidence="2">Removal of H(2)O(2), oxidation of toxic reductants, biosynthesis and degradation of lignin, suberization, auxin catabolism, response to environmental stresses such as wounding, pathogen attack and oxidative stress. These functions might be dependent on each isozyme/isoform in each plant tissue.</text>
</comment>
<dbReference type="PANTHER" id="PTHR31388:SF157">
    <property type="entry name" value="PEROXIDASE"/>
    <property type="match status" value="1"/>
</dbReference>
<keyword evidence="8 15" id="KW-0106">Calcium</keyword>
<dbReference type="InterPro" id="IPR019793">
    <property type="entry name" value="Peroxidases_heam-ligand_BS"/>
</dbReference>
<gene>
    <name evidence="20" type="ORF">LLUT_LOCUS8765</name>
</gene>
<evidence type="ECO:0000256" key="7">
    <source>
        <dbReference type="ARBA" id="ARBA00022723"/>
    </source>
</evidence>
<feature type="site" description="Transition state stabilizer" evidence="16">
    <location>
        <position position="66"/>
    </location>
</feature>
<keyword evidence="5 18" id="KW-0575">Peroxidase</keyword>
<feature type="binding site" evidence="15">
    <location>
        <position position="245"/>
    </location>
    <ligand>
        <name>Ca(2+)</name>
        <dbReference type="ChEBI" id="CHEBI:29108"/>
        <label>2</label>
    </ligand>
</feature>
<evidence type="ECO:0000256" key="5">
    <source>
        <dbReference type="ARBA" id="ARBA00022559"/>
    </source>
</evidence>
<dbReference type="GO" id="GO:0046872">
    <property type="term" value="F:metal ion binding"/>
    <property type="evidence" value="ECO:0007669"/>
    <property type="project" value="UniProtKB-UniRule"/>
</dbReference>
<dbReference type="FunFam" id="1.10.420.10:FF:000001">
    <property type="entry name" value="Peroxidase"/>
    <property type="match status" value="1"/>
</dbReference>
<dbReference type="AlphaFoldDB" id="A0AAV1WEC7"/>
<accession>A0AAV1WEC7</accession>
<keyword evidence="12" id="KW-0325">Glycoprotein</keyword>
<evidence type="ECO:0000313" key="21">
    <source>
        <dbReference type="Proteomes" id="UP001497480"/>
    </source>
</evidence>
<dbReference type="PROSITE" id="PS00435">
    <property type="entry name" value="PEROXIDASE_1"/>
    <property type="match status" value="1"/>
</dbReference>
<dbReference type="GO" id="GO:0006979">
    <property type="term" value="P:response to oxidative stress"/>
    <property type="evidence" value="ECO:0007669"/>
    <property type="project" value="UniProtKB-UniRule"/>
</dbReference>
<evidence type="ECO:0000256" key="12">
    <source>
        <dbReference type="ARBA" id="ARBA00023180"/>
    </source>
</evidence>
<protein>
    <recommendedName>
        <fullName evidence="4 18">Peroxidase</fullName>
        <ecNumber evidence="4 18">1.11.1.7</ecNumber>
    </recommendedName>
</protein>
<dbReference type="InterPro" id="IPR002016">
    <property type="entry name" value="Haem_peroxidase"/>
</dbReference>
<evidence type="ECO:0000256" key="10">
    <source>
        <dbReference type="ARBA" id="ARBA00023004"/>
    </source>
</evidence>
<comment type="caution">
    <text evidence="20">The sequence shown here is derived from an EMBL/GenBank/DDBJ whole genome shotgun (WGS) entry which is preliminary data.</text>
</comment>
<comment type="cofactor">
    <cofactor evidence="15 18">
        <name>heme b</name>
        <dbReference type="ChEBI" id="CHEBI:60344"/>
    </cofactor>
    <text evidence="15 18">Binds 1 heme b (iron(II)-protoporphyrin IX) group per subunit.</text>
</comment>
<evidence type="ECO:0000256" key="8">
    <source>
        <dbReference type="ARBA" id="ARBA00022837"/>
    </source>
</evidence>
<feature type="disulfide bond" evidence="17">
    <location>
        <begin position="207"/>
        <end position="232"/>
    </location>
</feature>
<dbReference type="InterPro" id="IPR000823">
    <property type="entry name" value="Peroxidase_pln"/>
</dbReference>
<keyword evidence="18" id="KW-0964">Secreted</keyword>
<feature type="binding site" evidence="14">
    <location>
        <position position="170"/>
    </location>
    <ligand>
        <name>substrate</name>
    </ligand>
</feature>
<name>A0AAV1WEC7_LUPLU</name>
<feature type="disulfide bond" evidence="17">
    <location>
        <begin position="72"/>
        <end position="77"/>
    </location>
</feature>
<keyword evidence="10 15" id="KW-0408">Iron</keyword>
<comment type="catalytic activity">
    <reaction evidence="1 18">
        <text>2 a phenolic donor + H2O2 = 2 a phenolic radical donor + 2 H2O</text>
        <dbReference type="Rhea" id="RHEA:56136"/>
        <dbReference type="ChEBI" id="CHEBI:15377"/>
        <dbReference type="ChEBI" id="CHEBI:16240"/>
        <dbReference type="ChEBI" id="CHEBI:139520"/>
        <dbReference type="ChEBI" id="CHEBI:139521"/>
        <dbReference type="EC" id="1.11.1.7"/>
    </reaction>
</comment>
<evidence type="ECO:0000256" key="3">
    <source>
        <dbReference type="ARBA" id="ARBA00006873"/>
    </source>
</evidence>
<evidence type="ECO:0000256" key="13">
    <source>
        <dbReference type="PIRSR" id="PIRSR600823-1"/>
    </source>
</evidence>
<feature type="disulfide bond" evidence="17">
    <location>
        <begin position="126"/>
        <end position="322"/>
    </location>
</feature>
<dbReference type="Pfam" id="PF00141">
    <property type="entry name" value="peroxidase"/>
    <property type="match status" value="1"/>
</dbReference>
<feature type="binding site" evidence="15">
    <location>
        <position position="78"/>
    </location>
    <ligand>
        <name>Ca(2+)</name>
        <dbReference type="ChEBI" id="CHEBI:29108"/>
        <label>1</label>
    </ligand>
</feature>
<evidence type="ECO:0000256" key="16">
    <source>
        <dbReference type="PIRSR" id="PIRSR600823-4"/>
    </source>
</evidence>
<evidence type="ECO:0000259" key="19">
    <source>
        <dbReference type="PROSITE" id="PS50873"/>
    </source>
</evidence>
<evidence type="ECO:0000256" key="6">
    <source>
        <dbReference type="ARBA" id="ARBA00022617"/>
    </source>
</evidence>
<dbReference type="GO" id="GO:0020037">
    <property type="term" value="F:heme binding"/>
    <property type="evidence" value="ECO:0007669"/>
    <property type="project" value="UniProtKB-UniRule"/>
</dbReference>
<feature type="binding site" evidence="15">
    <location>
        <position position="247"/>
    </location>
    <ligand>
        <name>Ca(2+)</name>
        <dbReference type="ChEBI" id="CHEBI:29108"/>
        <label>2</label>
    </ligand>
</feature>
<comment type="similarity">
    <text evidence="18">Belongs to the peroxidase family. Classical plant (class III) peroxidase subfamily.</text>
</comment>
<evidence type="ECO:0000256" key="4">
    <source>
        <dbReference type="ARBA" id="ARBA00012313"/>
    </source>
</evidence>
<reference evidence="20 21" key="1">
    <citation type="submission" date="2024-03" db="EMBL/GenBank/DDBJ databases">
        <authorList>
            <person name="Martinez-Hernandez J."/>
        </authorList>
    </citation>
    <scope>NUCLEOTIDE SEQUENCE [LARGE SCALE GENOMIC DNA]</scope>
</reference>
<feature type="binding site" evidence="15">
    <location>
        <position position="201"/>
    </location>
    <ligand>
        <name>Ca(2+)</name>
        <dbReference type="ChEBI" id="CHEBI:29108"/>
        <label>2</label>
    </ligand>
</feature>
<comment type="cofactor">
    <cofactor evidence="15 18">
        <name>Ca(2+)</name>
        <dbReference type="ChEBI" id="CHEBI:29108"/>
    </cofactor>
    <text evidence="15 18">Binds 2 calcium ions per subunit.</text>
</comment>
<dbReference type="InterPro" id="IPR019794">
    <property type="entry name" value="Peroxidases_AS"/>
</dbReference>
<dbReference type="GO" id="GO:0005576">
    <property type="term" value="C:extracellular region"/>
    <property type="evidence" value="ECO:0007669"/>
    <property type="project" value="UniProtKB-SubCell"/>
</dbReference>
<feature type="domain" description="Plant heme peroxidase family profile" evidence="19">
    <location>
        <begin position="29"/>
        <end position="326"/>
    </location>
</feature>
<dbReference type="PRINTS" id="PR00461">
    <property type="entry name" value="PLPEROXIDASE"/>
</dbReference>
<evidence type="ECO:0000256" key="9">
    <source>
        <dbReference type="ARBA" id="ARBA00023002"/>
    </source>
</evidence>
<evidence type="ECO:0000256" key="1">
    <source>
        <dbReference type="ARBA" id="ARBA00000189"/>
    </source>
</evidence>
<comment type="subcellular location">
    <subcellularLocation>
        <location evidence="18">Secreted</location>
    </subcellularLocation>
</comment>
<dbReference type="EMBL" id="CAXHTB010000006">
    <property type="protein sequence ID" value="CAL0307705.1"/>
    <property type="molecule type" value="Genomic_DNA"/>
</dbReference>
<evidence type="ECO:0000256" key="15">
    <source>
        <dbReference type="PIRSR" id="PIRSR600823-3"/>
    </source>
</evidence>
<keyword evidence="21" id="KW-1185">Reference proteome</keyword>
<dbReference type="PRINTS" id="PR00458">
    <property type="entry name" value="PEROXIDASE"/>
</dbReference>
<feature type="binding site" description="axial binding residue" evidence="15">
    <location>
        <position position="200"/>
    </location>
    <ligand>
        <name>heme b</name>
        <dbReference type="ChEBI" id="CHEBI:60344"/>
    </ligand>
    <ligandPart>
        <name>Fe</name>
        <dbReference type="ChEBI" id="CHEBI:18248"/>
    </ligandPart>
</feature>
<evidence type="ECO:0000313" key="20">
    <source>
        <dbReference type="EMBL" id="CAL0307705.1"/>
    </source>
</evidence>
<organism evidence="20 21">
    <name type="scientific">Lupinus luteus</name>
    <name type="common">European yellow lupine</name>
    <dbReference type="NCBI Taxonomy" id="3873"/>
    <lineage>
        <taxon>Eukaryota</taxon>
        <taxon>Viridiplantae</taxon>
        <taxon>Streptophyta</taxon>
        <taxon>Embryophyta</taxon>
        <taxon>Tracheophyta</taxon>
        <taxon>Spermatophyta</taxon>
        <taxon>Magnoliopsida</taxon>
        <taxon>eudicotyledons</taxon>
        <taxon>Gunneridae</taxon>
        <taxon>Pentapetalae</taxon>
        <taxon>rosids</taxon>
        <taxon>fabids</taxon>
        <taxon>Fabales</taxon>
        <taxon>Fabaceae</taxon>
        <taxon>Papilionoideae</taxon>
        <taxon>50 kb inversion clade</taxon>
        <taxon>genistoids sensu lato</taxon>
        <taxon>core genistoids</taxon>
        <taxon>Genisteae</taxon>
        <taxon>Lupinus</taxon>
    </lineage>
</organism>
<feature type="active site" description="Proton acceptor" evidence="13">
    <location>
        <position position="70"/>
    </location>
</feature>
<keyword evidence="7 15" id="KW-0479">Metal-binding</keyword>
<dbReference type="Gene3D" id="1.10.420.10">
    <property type="entry name" value="Peroxidase, domain 2"/>
    <property type="match status" value="1"/>
</dbReference>
<comment type="similarity">
    <text evidence="3">Belongs to the peroxidase family. Ascorbate peroxidase subfamily.</text>
</comment>